<keyword evidence="5 7" id="KW-0472">Membrane</keyword>
<evidence type="ECO:0000256" key="3">
    <source>
        <dbReference type="ARBA" id="ARBA00022692"/>
    </source>
</evidence>
<dbReference type="InterPro" id="IPR005349">
    <property type="entry name" value="TMEM14"/>
</dbReference>
<feature type="transmembrane region" description="Helical" evidence="7">
    <location>
        <begin position="1303"/>
        <end position="1321"/>
    </location>
</feature>
<keyword evidence="4 7" id="KW-1133">Transmembrane helix</keyword>
<dbReference type="Pfam" id="PF03647">
    <property type="entry name" value="Tmemb_14"/>
    <property type="match status" value="1"/>
</dbReference>
<feature type="transmembrane region" description="Helical" evidence="7">
    <location>
        <begin position="1358"/>
        <end position="1377"/>
    </location>
</feature>
<dbReference type="Gene3D" id="1.10.10.1740">
    <property type="entry name" value="Transmembrane protein 14-like"/>
    <property type="match status" value="1"/>
</dbReference>
<feature type="region of interest" description="Disordered" evidence="6">
    <location>
        <begin position="341"/>
        <end position="370"/>
    </location>
</feature>
<evidence type="ECO:0000256" key="4">
    <source>
        <dbReference type="ARBA" id="ARBA00022989"/>
    </source>
</evidence>
<sequence>MAASSSSASTLQPPLPPVRSWRTAFLTLRDETSTSPPRTSVPDLLLNVVFSNCDSLIAASPDLPPHEVASDVLFLIELVADADQFRDRAISIYSRTFHLINDISRRVSLDMNALYWKRILDSFGKIIRVSIDQDSLNGDRPGNYSRSRPVIDCFDTLRCLAASNLRISSVLENSEVVKFLCCNIERFHTELYFSHPSRNPRHTPVAEKSVPRLSSLWELQTLCFTMLGEAFSRVGSSISIDMWQSVVEVIGKEMDALASKNLLVEDNTMAKFYASLLQCLHLVLIDRKCSLSNHVPRFVAALRLFLNYGLASCKTQIPYVQKEKEMNSIISKTSANKCDKVADRPYRPPHLRRNDTASMKKNQDAPDFLDHGSDSDYSDNDGIMQDSEGIRRSKVRVSALHCLQDLCQADPKAFTTQWTMLLPTNDVLDSRKFDATLMTCLLFDPYLKARLASASTLAVMLDGPSSISLQVAEYKDSSKCGSFTPLSSSLGQILMQLHKGIIHLIMRETHSGLLASLLKILMLLVSSTPYARMPENLLPTVITSLQTKVGEGFSSSNDHTSLLAAAITCLTSALSISPSSLQVQEMLTQEILGFNKNEGRSGVLSRLYLLCEQPASLTISFEALQALRALLHSYPKIVVDCWEHVFAIVNNYLGVPWPEVSTSQCKGLSGSTVGINREKVTAAAVKVLDVCLRALSGFKGTEDLSDDKLLDIPFTSDCVRAKKISSAPYYGDEALDESKNDSSTSQSGVHQWDLAIEKFLQPTLRRSSPLVRNASVTCFAGITSSVFFSLQKQHQDFILSSTIYAAVNDVVPSVRSAACRAIGVMTCFPEICQSAEILGKFIKAVESNTRDSLVSVRITASWALANICESLHHLFTNVHQEHFVDKDAWMIALIECALRLTNEGDKIKPNAVRALGNLSKYVRCGDLSGIHGSLAASPSHYLTNCIRGSASGTTSWVSKRSQETCSATSLCDSYWVEKIVQTFLSCVTTGNVKVQWNVCHALSNLFRNETLSLKDEDWVPSVFSILLLLLRDSSNFKIKIQAAAALAVPHSVLDYGRSFPDVVKGVEHVIENLDSYQMSTPSSFKYRPALEKQLTITMLHVVHLASSSDHQPLKDFLLKKASFLEEWLKGLCSSMNDVTSPTESENQKKAIITQALLSLIDIFESTNHPATAQKFKARRLHFIIYPRKKGKEEREKEMSSSCLMVTLGLPLSGSPPPVRSTRFNGGSSAWPLSSLGSNTRISESLWPNLRFIRGCRPISSSNRRPLVCRSQLTELAPATSAVYGSLLLGGGLFAYLRSGSKGSLAGGLTGAALMAVAYYLMQSPETKAYGDALGFGSALLFSSVFGIRMAATRKLTPSGPLLGLSLAALTVFVSAYFQDTV</sequence>
<evidence type="ECO:0000256" key="6">
    <source>
        <dbReference type="SAM" id="MobiDB-lite"/>
    </source>
</evidence>
<dbReference type="PANTHER" id="PTHR13366">
    <property type="entry name" value="MALARIA ANTIGEN-RELATED"/>
    <property type="match status" value="1"/>
</dbReference>
<organism evidence="9 10">
    <name type="scientific">Trapa incisa</name>
    <dbReference type="NCBI Taxonomy" id="236973"/>
    <lineage>
        <taxon>Eukaryota</taxon>
        <taxon>Viridiplantae</taxon>
        <taxon>Streptophyta</taxon>
        <taxon>Embryophyta</taxon>
        <taxon>Tracheophyta</taxon>
        <taxon>Spermatophyta</taxon>
        <taxon>Magnoliopsida</taxon>
        <taxon>eudicotyledons</taxon>
        <taxon>Gunneridae</taxon>
        <taxon>Pentapetalae</taxon>
        <taxon>rosids</taxon>
        <taxon>malvids</taxon>
        <taxon>Myrtales</taxon>
        <taxon>Lythraceae</taxon>
        <taxon>Trapa</taxon>
    </lineage>
</organism>
<feature type="domain" description="DUF4042" evidence="8">
    <location>
        <begin position="394"/>
        <end position="576"/>
    </location>
</feature>
<dbReference type="EMBL" id="JAXIOK010000009">
    <property type="protein sequence ID" value="KAK4761481.1"/>
    <property type="molecule type" value="Genomic_DNA"/>
</dbReference>
<protein>
    <recommendedName>
        <fullName evidence="8">DUF4042 domain-containing protein</fullName>
    </recommendedName>
</protein>
<comment type="caution">
    <text evidence="9">The sequence shown here is derived from an EMBL/GenBank/DDBJ whole genome shotgun (WGS) entry which is preliminary data.</text>
</comment>
<proteinExistence type="inferred from homology"/>
<evidence type="ECO:0000256" key="7">
    <source>
        <dbReference type="SAM" id="Phobius"/>
    </source>
</evidence>
<dbReference type="InterPro" id="IPR044890">
    <property type="entry name" value="TMEM14_sf"/>
</dbReference>
<reference evidence="9 10" key="1">
    <citation type="journal article" date="2023" name="Hortic Res">
        <title>Pangenome of water caltrop reveals structural variations and asymmetric subgenome divergence after allopolyploidization.</title>
        <authorList>
            <person name="Zhang X."/>
            <person name="Chen Y."/>
            <person name="Wang L."/>
            <person name="Yuan Y."/>
            <person name="Fang M."/>
            <person name="Shi L."/>
            <person name="Lu R."/>
            <person name="Comes H.P."/>
            <person name="Ma Y."/>
            <person name="Chen Y."/>
            <person name="Huang G."/>
            <person name="Zhou Y."/>
            <person name="Zheng Z."/>
            <person name="Qiu Y."/>
        </authorList>
    </citation>
    <scope>NUCLEOTIDE SEQUENCE [LARGE SCALE GENOMIC DNA]</scope>
    <source>
        <tissue evidence="9">Roots</tissue>
    </source>
</reference>
<dbReference type="InterPro" id="IPR025283">
    <property type="entry name" value="DUF4042"/>
</dbReference>
<evidence type="ECO:0000256" key="2">
    <source>
        <dbReference type="ARBA" id="ARBA00007590"/>
    </source>
</evidence>
<gene>
    <name evidence="9" type="ORF">SAY87_029365</name>
</gene>
<name>A0AAN7KCB7_9MYRT</name>
<evidence type="ECO:0000259" key="8">
    <source>
        <dbReference type="Pfam" id="PF13251"/>
    </source>
</evidence>
<dbReference type="Proteomes" id="UP001345219">
    <property type="component" value="Chromosome 23"/>
</dbReference>
<comment type="subcellular location">
    <subcellularLocation>
        <location evidence="1">Membrane</location>
    </subcellularLocation>
</comment>
<keyword evidence="3 7" id="KW-0812">Transmembrane</keyword>
<dbReference type="PANTHER" id="PTHR13366:SF0">
    <property type="entry name" value="HEAT REPEAT-CONTAINING PROTEIN 6"/>
    <property type="match status" value="1"/>
</dbReference>
<dbReference type="InterPro" id="IPR052107">
    <property type="entry name" value="HEAT6"/>
</dbReference>
<dbReference type="Gene3D" id="1.25.10.10">
    <property type="entry name" value="Leucine-rich Repeat Variant"/>
    <property type="match status" value="2"/>
</dbReference>
<keyword evidence="10" id="KW-1185">Reference proteome</keyword>
<evidence type="ECO:0000256" key="1">
    <source>
        <dbReference type="ARBA" id="ARBA00004370"/>
    </source>
</evidence>
<evidence type="ECO:0000256" key="5">
    <source>
        <dbReference type="ARBA" id="ARBA00023136"/>
    </source>
</evidence>
<dbReference type="InterPro" id="IPR011989">
    <property type="entry name" value="ARM-like"/>
</dbReference>
<accession>A0AAN7KCB7</accession>
<dbReference type="GO" id="GO:0016020">
    <property type="term" value="C:membrane"/>
    <property type="evidence" value="ECO:0007669"/>
    <property type="project" value="UniProtKB-SubCell"/>
</dbReference>
<evidence type="ECO:0000313" key="9">
    <source>
        <dbReference type="EMBL" id="KAK4761481.1"/>
    </source>
</evidence>
<evidence type="ECO:0000313" key="10">
    <source>
        <dbReference type="Proteomes" id="UP001345219"/>
    </source>
</evidence>
<comment type="similarity">
    <text evidence="2">Belongs to the TMEM14 family.</text>
</comment>
<dbReference type="Pfam" id="PF13251">
    <property type="entry name" value="DUF4042"/>
    <property type="match status" value="1"/>
</dbReference>
<feature type="compositionally biased region" description="Basic and acidic residues" evidence="6">
    <location>
        <begin position="361"/>
        <end position="370"/>
    </location>
</feature>
<feature type="transmembrane region" description="Helical" evidence="7">
    <location>
        <begin position="1275"/>
        <end position="1296"/>
    </location>
</feature>
<feature type="transmembrane region" description="Helical" evidence="7">
    <location>
        <begin position="1333"/>
        <end position="1351"/>
    </location>
</feature>
<dbReference type="InterPro" id="IPR016024">
    <property type="entry name" value="ARM-type_fold"/>
</dbReference>
<dbReference type="SUPFAM" id="SSF48371">
    <property type="entry name" value="ARM repeat"/>
    <property type="match status" value="1"/>
</dbReference>